<feature type="region of interest" description="Disordered" evidence="1">
    <location>
        <begin position="1101"/>
        <end position="1120"/>
    </location>
</feature>
<comment type="caution">
    <text evidence="2">The sequence shown here is derived from an EMBL/GenBank/DDBJ whole genome shotgun (WGS) entry which is preliminary data.</text>
</comment>
<proteinExistence type="predicted"/>
<accession>A0ABP0K5Z2</accession>
<evidence type="ECO:0000313" key="3">
    <source>
        <dbReference type="Proteomes" id="UP001642464"/>
    </source>
</evidence>
<dbReference type="Proteomes" id="UP001642464">
    <property type="component" value="Unassembled WGS sequence"/>
</dbReference>
<feature type="compositionally biased region" description="Polar residues" evidence="1">
    <location>
        <begin position="189"/>
        <end position="200"/>
    </location>
</feature>
<keyword evidence="3" id="KW-1185">Reference proteome</keyword>
<feature type="region of interest" description="Disordered" evidence="1">
    <location>
        <begin position="143"/>
        <end position="173"/>
    </location>
</feature>
<evidence type="ECO:0000256" key="1">
    <source>
        <dbReference type="SAM" id="MobiDB-lite"/>
    </source>
</evidence>
<protein>
    <submittedName>
        <fullName evidence="2">Neurofilament heavy polypeptide (NF-H) (200 kDa neurofilament protein) (Neurofilament triplet H protein)</fullName>
    </submittedName>
</protein>
<evidence type="ECO:0000313" key="2">
    <source>
        <dbReference type="EMBL" id="CAK9022200.1"/>
    </source>
</evidence>
<gene>
    <name evidence="2" type="ORF">SCF082_LOCUS15686</name>
</gene>
<organism evidence="2 3">
    <name type="scientific">Durusdinium trenchii</name>
    <dbReference type="NCBI Taxonomy" id="1381693"/>
    <lineage>
        <taxon>Eukaryota</taxon>
        <taxon>Sar</taxon>
        <taxon>Alveolata</taxon>
        <taxon>Dinophyceae</taxon>
        <taxon>Suessiales</taxon>
        <taxon>Symbiodiniaceae</taxon>
        <taxon>Durusdinium</taxon>
    </lineage>
</organism>
<feature type="compositionally biased region" description="Basic and acidic residues" evidence="1">
    <location>
        <begin position="202"/>
        <end position="213"/>
    </location>
</feature>
<feature type="compositionally biased region" description="Basic and acidic residues" evidence="1">
    <location>
        <begin position="933"/>
        <end position="949"/>
    </location>
</feature>
<name>A0ABP0K5Z2_9DINO</name>
<sequence>MPMVHTSGQQAMVGASQVSRPVAVQMGRPTSQAKLETLSMAVPTARLRTPPQDVGHLAALSTQQLVDFCHSLHRQTESKKQLLAEYVKEQGKLLKEREVLQNRKEGLLRSLAGATFADSMIPGQQMTVMATVLSAPSLAAAQDMTRQVEQTGAAPPPPKPMSLGPPNAEAKIQAAPSQDMTCAALESSVTKETTFASPSVDTCEKRPEKHDLRSPVQMIRPEEVSLASPVPPNPESAESQVRHEAATSPSTFAPEVHAPRDVEVHPAPTHPVRPDPSEAVPRTAVQPAGAVWAVEGSAVFAKPQARSAEAESTVEVKPETDAAAEPAELELLQQPQQLQSEAASNTAFSQPRMKPVEEFFSLRAAFVANTPESKVDLVPCSGDAAAGVGAKSDTEQIKVMSPSYGSLDGSSVLPESETMGQERTEAMQINMPEELMARVEDTNIRLTWFFDEDLLERLGPEITFEIRQQSEGIGGRLRVREHWCSAVYFAKGEAVQEQSYVIEGCAPGRPYTFSLRARVPCPGGVQFSEFSDHVIASVPGGKNVASLCSTEASVEIKGEGTLQEMVTAPTTLAQDSHARAQVFQALKPAVQMLREQVQVPLKPEVLMQEQAAVKPEVHFVQEQVQSPVKREVQVAEQVQSPLKPEVQVVEQVQSPVKREVQVVEQVQSPLKPEVQVVEQVQSPVKREVQVVEQVQSPLKPEVQVVEQVQSPLKRDVQVVEQVQSPLKPEMQVAEQAPLMPEVRAVQEQAAKPGSTAEEGRGGQLLADGGGHLLKWLREHQQSQELNHFRPELPNGRQVNEVQNDGANDQSFLRQWLQKRQAPSSYTGPPLQSRVAERTPVDLEVTRLPETDVTWLAPSRELTRGEVYRAEEASIRLAVPSGGEQFRSTQAVPSFPAQEFRPSSYMPLSAQGDSRLGPTGAVLGSIRSKSFGGVERRQTMAAKPEPRHGDLSPGRGPGDSLRLMAPLTPGGHGLVAPLAEHLQHQGFGGGTPVSKPDPLTMANALTTINSLPQGGWQQSSQHGSHQLQADAFQRPHALSQRQALGGLPNPATDFFSPLNNNLFGASALGSTRPFSLGGPCGADSSALKPAPALIPSLDEEMRRFEPPPPPRSAPSLQFSEEPLRELLREPPREILREPPRRHPEWEELRPGFGVTQNMGTLPRELSGLKPQGLRCELKVRTSESHWESLRFSAGDDLDWKAQEFVQRCGLKHAFLPGVVARLKQMVSIQQEYACVDIVDLI</sequence>
<dbReference type="EMBL" id="CAXAMM010010047">
    <property type="protein sequence ID" value="CAK9022200.1"/>
    <property type="molecule type" value="Genomic_DNA"/>
</dbReference>
<reference evidence="2 3" key="1">
    <citation type="submission" date="2024-02" db="EMBL/GenBank/DDBJ databases">
        <authorList>
            <person name="Chen Y."/>
            <person name="Shah S."/>
            <person name="Dougan E. K."/>
            <person name="Thang M."/>
            <person name="Chan C."/>
        </authorList>
    </citation>
    <scope>NUCLEOTIDE SEQUENCE [LARGE SCALE GENOMIC DNA]</scope>
</reference>
<feature type="region of interest" description="Disordered" evidence="1">
    <location>
        <begin position="931"/>
        <end position="973"/>
    </location>
</feature>
<feature type="region of interest" description="Disordered" evidence="1">
    <location>
        <begin position="189"/>
        <end position="254"/>
    </location>
</feature>